<name>A0A845A826_9SPHN</name>
<reference evidence="2 3" key="1">
    <citation type="submission" date="2019-12" db="EMBL/GenBank/DDBJ databases">
        <title>Genomic-based taxomic classification of the family Erythrobacteraceae.</title>
        <authorList>
            <person name="Xu L."/>
        </authorList>
    </citation>
    <scope>NUCLEOTIDE SEQUENCE [LARGE SCALE GENOMIC DNA]</scope>
    <source>
        <strain evidence="2 3">DSM 18604</strain>
    </source>
</reference>
<feature type="region of interest" description="Disordered" evidence="1">
    <location>
        <begin position="153"/>
        <end position="182"/>
    </location>
</feature>
<proteinExistence type="predicted"/>
<accession>A0A845A826</accession>
<evidence type="ECO:0000313" key="2">
    <source>
        <dbReference type="EMBL" id="MXP26522.1"/>
    </source>
</evidence>
<gene>
    <name evidence="2" type="ORF">GRI39_10770</name>
</gene>
<dbReference type="AlphaFoldDB" id="A0A845A826"/>
<feature type="compositionally biased region" description="Low complexity" evidence="1">
    <location>
        <begin position="165"/>
        <end position="182"/>
    </location>
</feature>
<dbReference type="EMBL" id="WTYQ01000003">
    <property type="protein sequence ID" value="MXP26522.1"/>
    <property type="molecule type" value="Genomic_DNA"/>
</dbReference>
<dbReference type="Proteomes" id="UP000460561">
    <property type="component" value="Unassembled WGS sequence"/>
</dbReference>
<dbReference type="OrthoDB" id="7391233at2"/>
<comment type="caution">
    <text evidence="2">The sequence shown here is derived from an EMBL/GenBank/DDBJ whole genome shotgun (WGS) entry which is preliminary data.</text>
</comment>
<evidence type="ECO:0000313" key="3">
    <source>
        <dbReference type="Proteomes" id="UP000460561"/>
    </source>
</evidence>
<sequence length="182" mass="19669">MLVGVACIPAPAFAQDQAGEKVNQVIVYGDDPCPKSEDGTITVCARMDESERYRIPEALRQSDNPANDSWTDRVRSFETVGDFGALSCTPVGGGGDLGCTQKLIDAAYAEKRAGPSVHFSQLIEEERAKRLSDIDEEAAATQSRVEEIEKEYLERQRKAQEAGSDDQSSAADAALPDPSSKK</sequence>
<organism evidence="2 3">
    <name type="scientific">Altericroceibacterium indicum</name>
    <dbReference type="NCBI Taxonomy" id="374177"/>
    <lineage>
        <taxon>Bacteria</taxon>
        <taxon>Pseudomonadati</taxon>
        <taxon>Pseudomonadota</taxon>
        <taxon>Alphaproteobacteria</taxon>
        <taxon>Sphingomonadales</taxon>
        <taxon>Erythrobacteraceae</taxon>
        <taxon>Altericroceibacterium</taxon>
    </lineage>
</organism>
<protein>
    <submittedName>
        <fullName evidence="2">Uncharacterized protein</fullName>
    </submittedName>
</protein>
<keyword evidence="3" id="KW-1185">Reference proteome</keyword>
<evidence type="ECO:0000256" key="1">
    <source>
        <dbReference type="SAM" id="MobiDB-lite"/>
    </source>
</evidence>